<dbReference type="EMBL" id="JAODBU010000002">
    <property type="protein sequence ID" value="MCT7397665.1"/>
    <property type="molecule type" value="Genomic_DNA"/>
</dbReference>
<evidence type="ECO:0000313" key="3">
    <source>
        <dbReference type="EMBL" id="MCT7397665.1"/>
    </source>
</evidence>
<sequence>MSRKMDRKRAQMKKQRQHRHQTQIKNHQQAERTEQRRRNERENRERNERRQEELRRQEQRKKKLQAKKAEEKERILQKKAQERARKNEEKEERRIQKESKKRIRKMRFRKATRTLRKVLKVVLSISAVVAAVFCIIYFGFKLNSVEMKGNEIYTQQELTDYIFKDGKNKNTFVFWLKAKTGMGKVEIPFLDKYDVKMKSPSKLQISVYEKSLIGYVEKDGIYIYFDRDGVIEKLATEKIKGIPNVVGIEINNPKLYEKFEVKDEDVYDLLLTVSQAIQKYNFNVKKIEITEDGQASIYIKKVKIEFGKGRDLNEKMIDLSDMIDGGLLKYKGTLNMKSLSTDGSGYTLKENETKTSSQSESESVDSTNQDETQNNSNPVSNEATNEATNEETTAVER</sequence>
<keyword evidence="2" id="KW-1133">Transmembrane helix</keyword>
<feature type="compositionally biased region" description="Low complexity" evidence="1">
    <location>
        <begin position="354"/>
        <end position="367"/>
    </location>
</feature>
<protein>
    <recommendedName>
        <fullName evidence="5">POTRA domain-containing protein</fullName>
    </recommendedName>
</protein>
<gene>
    <name evidence="3" type="ORF">N5B56_01020</name>
</gene>
<feature type="compositionally biased region" description="Basic residues" evidence="1">
    <location>
        <begin position="1"/>
        <end position="22"/>
    </location>
</feature>
<evidence type="ECO:0000313" key="4">
    <source>
        <dbReference type="Proteomes" id="UP001431199"/>
    </source>
</evidence>
<organism evidence="3 4">
    <name type="scientific">Eubacterium album</name>
    <dbReference type="NCBI Taxonomy" id="2978477"/>
    <lineage>
        <taxon>Bacteria</taxon>
        <taxon>Bacillati</taxon>
        <taxon>Bacillota</taxon>
        <taxon>Clostridia</taxon>
        <taxon>Eubacteriales</taxon>
        <taxon>Eubacteriaceae</taxon>
        <taxon>Eubacterium</taxon>
    </lineage>
</organism>
<feature type="region of interest" description="Disordered" evidence="1">
    <location>
        <begin position="1"/>
        <end position="104"/>
    </location>
</feature>
<keyword evidence="4" id="KW-1185">Reference proteome</keyword>
<feature type="compositionally biased region" description="Basic and acidic residues" evidence="1">
    <location>
        <begin position="67"/>
        <end position="98"/>
    </location>
</feature>
<feature type="compositionally biased region" description="Low complexity" evidence="1">
    <location>
        <begin position="381"/>
        <end position="397"/>
    </location>
</feature>
<evidence type="ECO:0000256" key="1">
    <source>
        <dbReference type="SAM" id="MobiDB-lite"/>
    </source>
</evidence>
<keyword evidence="2" id="KW-0472">Membrane</keyword>
<dbReference type="Proteomes" id="UP001431199">
    <property type="component" value="Unassembled WGS sequence"/>
</dbReference>
<evidence type="ECO:0000256" key="2">
    <source>
        <dbReference type="SAM" id="Phobius"/>
    </source>
</evidence>
<name>A0ABT2LWK4_9FIRM</name>
<feature type="transmembrane region" description="Helical" evidence="2">
    <location>
        <begin position="118"/>
        <end position="140"/>
    </location>
</feature>
<evidence type="ECO:0008006" key="5">
    <source>
        <dbReference type="Google" id="ProtNLM"/>
    </source>
</evidence>
<feature type="region of interest" description="Disordered" evidence="1">
    <location>
        <begin position="341"/>
        <end position="397"/>
    </location>
</feature>
<keyword evidence="2" id="KW-0812">Transmembrane</keyword>
<dbReference type="RefSeq" id="WP_117909841.1">
    <property type="nucleotide sequence ID" value="NZ_JAODBU010000002.1"/>
</dbReference>
<comment type="caution">
    <text evidence="3">The sequence shown here is derived from an EMBL/GenBank/DDBJ whole genome shotgun (WGS) entry which is preliminary data.</text>
</comment>
<feature type="compositionally biased region" description="Polar residues" evidence="1">
    <location>
        <begin position="369"/>
        <end position="380"/>
    </location>
</feature>
<proteinExistence type="predicted"/>
<reference evidence="3" key="1">
    <citation type="submission" date="2022-09" db="EMBL/GenBank/DDBJ databases">
        <title>Eubacterium sp. LFL-14 isolated from human feces.</title>
        <authorList>
            <person name="Liu F."/>
        </authorList>
    </citation>
    <scope>NUCLEOTIDE SEQUENCE</scope>
    <source>
        <strain evidence="3">LFL-14</strain>
    </source>
</reference>
<accession>A0ABT2LWK4</accession>
<feature type="compositionally biased region" description="Basic and acidic residues" evidence="1">
    <location>
        <begin position="28"/>
        <end position="57"/>
    </location>
</feature>